<evidence type="ECO:0000256" key="1">
    <source>
        <dbReference type="SAM" id="Phobius"/>
    </source>
</evidence>
<keyword evidence="1" id="KW-1133">Transmembrane helix</keyword>
<name>A0AAX3BBA2_9SPIR</name>
<gene>
    <name evidence="2" type="ORF">KDW03_07345</name>
</gene>
<keyword evidence="1" id="KW-0472">Membrane</keyword>
<evidence type="ECO:0000313" key="2">
    <source>
        <dbReference type="EMBL" id="URA09309.1"/>
    </source>
</evidence>
<protein>
    <submittedName>
        <fullName evidence="2">SoxR reducing system RseC family protein</fullName>
    </submittedName>
</protein>
<keyword evidence="1" id="KW-0812">Transmembrane</keyword>
<evidence type="ECO:0000313" key="3">
    <source>
        <dbReference type="Proteomes" id="UP001056539"/>
    </source>
</evidence>
<reference evidence="2" key="2">
    <citation type="submission" date="2022-06" db="EMBL/GenBank/DDBJ databases">
        <title>Thermospira aquatica gen. nov., sp. nov.</title>
        <authorList>
            <person name="Ben Ali Gam Z."/>
            <person name="Labat M."/>
        </authorList>
    </citation>
    <scope>NUCLEOTIDE SEQUENCE</scope>
    <source>
        <strain evidence="2">F1F22</strain>
    </source>
</reference>
<dbReference type="Pfam" id="PF04246">
    <property type="entry name" value="RseC_MucC"/>
    <property type="match status" value="1"/>
</dbReference>
<sequence length="152" mass="17488">MKELGKIRQCYPDHIVVDILEHAASSCNQCSLHGHCHIETGERTLTIWTKNTWKVGEEVWVEVRESVLIEIATLLFLLPSLLLIGGSALLHQWMPTPWAVLVSLSVIGMYFCILRCLSPRILRRFRIIPKESVAEVFDDISHYTRYPENITM</sequence>
<feature type="transmembrane region" description="Helical" evidence="1">
    <location>
        <begin position="96"/>
        <end position="117"/>
    </location>
</feature>
<keyword evidence="3" id="KW-1185">Reference proteome</keyword>
<feature type="transmembrane region" description="Helical" evidence="1">
    <location>
        <begin position="67"/>
        <end position="90"/>
    </location>
</feature>
<dbReference type="EMBL" id="CP073355">
    <property type="protein sequence ID" value="URA09309.1"/>
    <property type="molecule type" value="Genomic_DNA"/>
</dbReference>
<dbReference type="AlphaFoldDB" id="A0AAX3BBA2"/>
<dbReference type="KEGG" id="taqu:KDW03_07345"/>
<dbReference type="Proteomes" id="UP001056539">
    <property type="component" value="Chromosome"/>
</dbReference>
<proteinExistence type="predicted"/>
<dbReference type="RefSeq" id="WP_271434437.1">
    <property type="nucleotide sequence ID" value="NZ_CP073355.1"/>
</dbReference>
<accession>A0AAX3BBA2</accession>
<organism evidence="2 3">
    <name type="scientific">Thermospira aquatica</name>
    <dbReference type="NCBI Taxonomy" id="2828656"/>
    <lineage>
        <taxon>Bacteria</taxon>
        <taxon>Pseudomonadati</taxon>
        <taxon>Spirochaetota</taxon>
        <taxon>Spirochaetia</taxon>
        <taxon>Brevinematales</taxon>
        <taxon>Thermospiraceae</taxon>
        <taxon>Thermospira</taxon>
    </lineage>
</organism>
<reference evidence="2" key="1">
    <citation type="submission" date="2021-04" db="EMBL/GenBank/DDBJ databases">
        <authorList>
            <person name="Postec A."/>
        </authorList>
    </citation>
    <scope>NUCLEOTIDE SEQUENCE</scope>
    <source>
        <strain evidence="2">F1F22</strain>
    </source>
</reference>